<accession>A0A8E7EIZ8</accession>
<gene>
    <name evidence="1" type="ORF">KHC33_12070</name>
</gene>
<protein>
    <recommendedName>
        <fullName evidence="3">Lipocalin-like domain-containing protein</fullName>
    </recommendedName>
</protein>
<reference evidence="1 2" key="1">
    <citation type="submission" date="2021-05" db="EMBL/GenBank/DDBJ databases">
        <title>A novel Methanospirillum isolate from a pyrite-forming mixed culture.</title>
        <authorList>
            <person name="Bunk B."/>
            <person name="Sproer C."/>
            <person name="Spring S."/>
            <person name="Pester M."/>
        </authorList>
    </citation>
    <scope>NUCLEOTIDE SEQUENCE [LARGE SCALE GENOMIC DNA]</scope>
    <source>
        <strain evidence="1 2">J.3.6.1-F.2.7.3</strain>
    </source>
</reference>
<dbReference type="EMBL" id="CP075546">
    <property type="protein sequence ID" value="QVV88066.1"/>
    <property type="molecule type" value="Genomic_DNA"/>
</dbReference>
<dbReference type="GeneID" id="65097932"/>
<name>A0A8E7EIZ8_9EURY</name>
<evidence type="ECO:0008006" key="3">
    <source>
        <dbReference type="Google" id="ProtNLM"/>
    </source>
</evidence>
<organism evidence="1 2">
    <name type="scientific">Methanospirillum purgamenti</name>
    <dbReference type="NCBI Taxonomy" id="2834276"/>
    <lineage>
        <taxon>Archaea</taxon>
        <taxon>Methanobacteriati</taxon>
        <taxon>Methanobacteriota</taxon>
        <taxon>Stenosarchaea group</taxon>
        <taxon>Methanomicrobia</taxon>
        <taxon>Methanomicrobiales</taxon>
        <taxon>Methanospirillaceae</taxon>
        <taxon>Methanospirillum</taxon>
    </lineage>
</organism>
<dbReference type="AlphaFoldDB" id="A0A8E7EIZ8"/>
<evidence type="ECO:0000313" key="2">
    <source>
        <dbReference type="Proteomes" id="UP000680656"/>
    </source>
</evidence>
<sequence length="141" mass="15553">MKHILFLITGVFLMLIAGSVTAEDAPNLTGTWILEKIEYLQYSGEIFEDVSNESAWTITQQGNIIQGVNQFPGENGLVEEKIAGVISPDRTTAHVVDMSGGTYIVYINDDDTLTINYLNTGVKKEADGYAFTLTEIMRKKA</sequence>
<keyword evidence="2" id="KW-1185">Reference proteome</keyword>
<proteinExistence type="predicted"/>
<dbReference type="Proteomes" id="UP000680656">
    <property type="component" value="Chromosome"/>
</dbReference>
<dbReference type="KEGG" id="mrtj:KHC33_12070"/>
<dbReference type="RefSeq" id="WP_214418883.1">
    <property type="nucleotide sequence ID" value="NZ_CP075546.1"/>
</dbReference>
<evidence type="ECO:0000313" key="1">
    <source>
        <dbReference type="EMBL" id="QVV88066.1"/>
    </source>
</evidence>